<dbReference type="EMBL" id="JAOL01000078">
    <property type="protein sequence ID" value="EUA92374.1"/>
    <property type="molecule type" value="Genomic_DNA"/>
</dbReference>
<evidence type="ECO:0000313" key="2">
    <source>
        <dbReference type="Proteomes" id="UP000020681"/>
    </source>
</evidence>
<proteinExistence type="predicted"/>
<comment type="caution">
    <text evidence="1">The sequence shown here is derived from an EMBL/GenBank/DDBJ whole genome shotgun (WGS) entry which is preliminary data.</text>
</comment>
<protein>
    <submittedName>
        <fullName evidence="1">Uncharacterized protein</fullName>
    </submittedName>
</protein>
<keyword evidence="2" id="KW-1185">Reference proteome</keyword>
<dbReference type="Proteomes" id="UP000020681">
    <property type="component" value="Unassembled WGS sequence"/>
</dbReference>
<sequence>MRAITFSAIGSRATAGICRLDTVSTGSWGIAATLRTGWANVGPDVAGADTGAPKFRRCKT</sequence>
<reference evidence="1 2" key="1">
    <citation type="submission" date="2014-01" db="EMBL/GenBank/DDBJ databases">
        <authorList>
            <person name="Dobos K."/>
            <person name="Lenaerts A."/>
            <person name="Ordway D."/>
            <person name="DeGroote M.A."/>
            <person name="Parker T."/>
            <person name="Sizemore C."/>
            <person name="Tallon L.J."/>
            <person name="Sadzewicz L.K."/>
            <person name="Sengamalay N."/>
            <person name="Fraser C.M."/>
            <person name="Hine E."/>
            <person name="Shefchek K.A."/>
            <person name="Das S.P."/>
            <person name="Tettelin H."/>
        </authorList>
    </citation>
    <scope>NUCLEOTIDE SEQUENCE [LARGE SCALE GENOMIC DNA]</scope>
    <source>
        <strain evidence="1 2">Harvey</strain>
    </source>
</reference>
<evidence type="ECO:0000313" key="1">
    <source>
        <dbReference type="EMBL" id="EUA92374.1"/>
    </source>
</evidence>
<name>A0ABN0R5P0_MYCUL</name>
<organism evidence="1 2">
    <name type="scientific">Mycobacterium ulcerans str. Harvey</name>
    <dbReference type="NCBI Taxonomy" id="1299332"/>
    <lineage>
        <taxon>Bacteria</taxon>
        <taxon>Bacillati</taxon>
        <taxon>Actinomycetota</taxon>
        <taxon>Actinomycetes</taxon>
        <taxon>Mycobacteriales</taxon>
        <taxon>Mycobacteriaceae</taxon>
        <taxon>Mycobacterium</taxon>
        <taxon>Mycobacterium ulcerans group</taxon>
    </lineage>
</organism>
<accession>A0ABN0R5P0</accession>
<gene>
    <name evidence="1" type="ORF">I551_1156</name>
</gene>